<dbReference type="Pfam" id="PF12833">
    <property type="entry name" value="HTH_18"/>
    <property type="match status" value="1"/>
</dbReference>
<evidence type="ECO:0000259" key="6">
    <source>
        <dbReference type="PROSITE" id="PS01124"/>
    </source>
</evidence>
<reference evidence="8" key="1">
    <citation type="submission" date="2019-07" db="EMBL/GenBank/DDBJ databases">
        <title>Toxilogical consequences of a new and cryptic species of cyanobacteria (Komarekiella delphini-convector) recovered from the epidermis of a bottlenose dolphin and 1500 ft. in the air.</title>
        <authorList>
            <person name="Brown A.O."/>
            <person name="Dvorak P."/>
            <person name="Villanueva C.D."/>
            <person name="Foss A.J."/>
            <person name="Garvey A.D."/>
            <person name="Gibson Q.A."/>
            <person name="Johansen J.R."/>
            <person name="Casamatta D.A."/>
        </authorList>
    </citation>
    <scope>NUCLEOTIDE SEQUENCE</scope>
    <source>
        <strain evidence="8">SJRDD-AB1</strain>
    </source>
</reference>
<keyword evidence="9" id="KW-1185">Reference proteome</keyword>
<dbReference type="SMART" id="SM00448">
    <property type="entry name" value="REC"/>
    <property type="match status" value="1"/>
</dbReference>
<evidence type="ECO:0000313" key="8">
    <source>
        <dbReference type="EMBL" id="MBD6619622.1"/>
    </source>
</evidence>
<dbReference type="SUPFAM" id="SSF46689">
    <property type="entry name" value="Homeodomain-like"/>
    <property type="match status" value="2"/>
</dbReference>
<dbReference type="GO" id="GO:0043565">
    <property type="term" value="F:sequence-specific DNA binding"/>
    <property type="evidence" value="ECO:0007669"/>
    <property type="project" value="InterPro"/>
</dbReference>
<accession>A0AA40VTZ8</accession>
<dbReference type="GO" id="GO:0003700">
    <property type="term" value="F:DNA-binding transcription factor activity"/>
    <property type="evidence" value="ECO:0007669"/>
    <property type="project" value="InterPro"/>
</dbReference>
<evidence type="ECO:0000256" key="5">
    <source>
        <dbReference type="SAM" id="MobiDB-lite"/>
    </source>
</evidence>
<dbReference type="Gene3D" id="1.10.10.60">
    <property type="entry name" value="Homeodomain-like"/>
    <property type="match status" value="2"/>
</dbReference>
<dbReference type="PANTHER" id="PTHR43280:SF2">
    <property type="entry name" value="HTH-TYPE TRANSCRIPTIONAL REGULATOR EXSA"/>
    <property type="match status" value="1"/>
</dbReference>
<evidence type="ECO:0000259" key="7">
    <source>
        <dbReference type="PROSITE" id="PS50110"/>
    </source>
</evidence>
<dbReference type="InterPro" id="IPR011006">
    <property type="entry name" value="CheY-like_superfamily"/>
</dbReference>
<evidence type="ECO:0000313" key="9">
    <source>
        <dbReference type="Proteomes" id="UP001165986"/>
    </source>
</evidence>
<dbReference type="Proteomes" id="UP001165986">
    <property type="component" value="Unassembled WGS sequence"/>
</dbReference>
<evidence type="ECO:0000256" key="4">
    <source>
        <dbReference type="PROSITE-ProRule" id="PRU00169"/>
    </source>
</evidence>
<evidence type="ECO:0000256" key="2">
    <source>
        <dbReference type="ARBA" id="ARBA00023125"/>
    </source>
</evidence>
<dbReference type="GO" id="GO:0000160">
    <property type="term" value="P:phosphorelay signal transduction system"/>
    <property type="evidence" value="ECO:0007669"/>
    <property type="project" value="InterPro"/>
</dbReference>
<dbReference type="InterPro" id="IPR009057">
    <property type="entry name" value="Homeodomain-like_sf"/>
</dbReference>
<comment type="caution">
    <text evidence="4">Lacks conserved residue(s) required for the propagation of feature annotation.</text>
</comment>
<dbReference type="PROSITE" id="PS01124">
    <property type="entry name" value="HTH_ARAC_FAMILY_2"/>
    <property type="match status" value="1"/>
</dbReference>
<dbReference type="InterPro" id="IPR018062">
    <property type="entry name" value="HTH_AraC-typ_CS"/>
</dbReference>
<keyword evidence="1" id="KW-0805">Transcription regulation</keyword>
<comment type="caution">
    <text evidence="8">The sequence shown here is derived from an EMBL/GenBank/DDBJ whole genome shotgun (WGS) entry which is preliminary data.</text>
</comment>
<dbReference type="EMBL" id="VJXY01000044">
    <property type="protein sequence ID" value="MBD6619622.1"/>
    <property type="molecule type" value="Genomic_DNA"/>
</dbReference>
<dbReference type="PROSITE" id="PS00041">
    <property type="entry name" value="HTH_ARAC_FAMILY_1"/>
    <property type="match status" value="1"/>
</dbReference>
<dbReference type="InterPro" id="IPR018060">
    <property type="entry name" value="HTH_AraC"/>
</dbReference>
<evidence type="ECO:0000256" key="1">
    <source>
        <dbReference type="ARBA" id="ARBA00023015"/>
    </source>
</evidence>
<evidence type="ECO:0000256" key="3">
    <source>
        <dbReference type="ARBA" id="ARBA00023163"/>
    </source>
</evidence>
<gene>
    <name evidence="8" type="ORF">FNW02_28330</name>
</gene>
<dbReference type="AlphaFoldDB" id="A0AA40VTZ8"/>
<feature type="domain" description="Response regulatory" evidence="7">
    <location>
        <begin position="11"/>
        <end position="127"/>
    </location>
</feature>
<protein>
    <submittedName>
        <fullName evidence="8">Response regulator transcription factor</fullName>
    </submittedName>
</protein>
<dbReference type="InterPro" id="IPR001789">
    <property type="entry name" value="Sig_transdc_resp-reg_receiver"/>
</dbReference>
<keyword evidence="3" id="KW-0804">Transcription</keyword>
<keyword evidence="2" id="KW-0238">DNA-binding</keyword>
<dbReference type="Gene3D" id="3.40.50.2300">
    <property type="match status" value="1"/>
</dbReference>
<organism evidence="8 9">
    <name type="scientific">Komarekiella delphini-convector SJRDD-AB1</name>
    <dbReference type="NCBI Taxonomy" id="2593771"/>
    <lineage>
        <taxon>Bacteria</taxon>
        <taxon>Bacillati</taxon>
        <taxon>Cyanobacteriota</taxon>
        <taxon>Cyanophyceae</taxon>
        <taxon>Nostocales</taxon>
        <taxon>Nostocaceae</taxon>
        <taxon>Komarekiella</taxon>
        <taxon>Komarekiella delphini-convector</taxon>
    </lineage>
</organism>
<proteinExistence type="predicted"/>
<name>A0AA40VTZ8_9NOST</name>
<dbReference type="PROSITE" id="PS50110">
    <property type="entry name" value="RESPONSE_REGULATORY"/>
    <property type="match status" value="1"/>
</dbReference>
<feature type="region of interest" description="Disordered" evidence="5">
    <location>
        <begin position="262"/>
        <end position="290"/>
    </location>
</feature>
<feature type="domain" description="HTH araC/xylS-type" evidence="6">
    <location>
        <begin position="173"/>
        <end position="271"/>
    </location>
</feature>
<dbReference type="PANTHER" id="PTHR43280">
    <property type="entry name" value="ARAC-FAMILY TRANSCRIPTIONAL REGULATOR"/>
    <property type="match status" value="1"/>
</dbReference>
<sequence length="290" mass="33407">MINRRFLNGKKILVIEPEVETKNFFLKCLKAEGFCTIDAENGLVGFQQAQQELPDLIISEISLLKLDGYSVLTMLRQNPSTAMIPLIFVTTKEARYEIRKGMELGADDYLTKPCTVEELLNAIAACLEKRTILKQYYAACEIHQFQPFTKPLLADILEPTTLKSTFPSNSLLDEVFGFIEENYHHQITLSDVALKVGYSSTYLTNLVRRQTGQTVQNWIIEYRMTAARTLLLKTDETVEMISVKIGYQNVAHFFRQFRQHHKTTPHAWRRKHRNQPDQRQKEGIATFSKG</sequence>
<dbReference type="SUPFAM" id="SSF52172">
    <property type="entry name" value="CheY-like"/>
    <property type="match status" value="1"/>
</dbReference>
<dbReference type="SMART" id="SM00342">
    <property type="entry name" value="HTH_ARAC"/>
    <property type="match status" value="1"/>
</dbReference>
<feature type="compositionally biased region" description="Basic residues" evidence="5">
    <location>
        <begin position="262"/>
        <end position="273"/>
    </location>
</feature>
<dbReference type="Pfam" id="PF00072">
    <property type="entry name" value="Response_reg"/>
    <property type="match status" value="1"/>
</dbReference>